<accession>A0A0L7R5L1</accession>
<proteinExistence type="inferred from homology"/>
<evidence type="ECO:0000256" key="1">
    <source>
        <dbReference type="ARBA" id="ARBA00004240"/>
    </source>
</evidence>
<dbReference type="GO" id="GO:0051301">
    <property type="term" value="P:cell division"/>
    <property type="evidence" value="ECO:0007669"/>
    <property type="project" value="UniProtKB-KW"/>
</dbReference>
<dbReference type="PROSITE" id="PS50297">
    <property type="entry name" value="ANK_REP_REGION"/>
    <property type="match status" value="1"/>
</dbReference>
<dbReference type="GO" id="GO:0051721">
    <property type="term" value="F:protein phosphatase 2A binding"/>
    <property type="evidence" value="ECO:0007669"/>
    <property type="project" value="TreeGrafter"/>
</dbReference>
<dbReference type="GO" id="GO:0007399">
    <property type="term" value="P:nervous system development"/>
    <property type="evidence" value="ECO:0007669"/>
    <property type="project" value="UniProtKB-ARBA"/>
</dbReference>
<dbReference type="PANTHER" id="PTHR12349">
    <property type="entry name" value="ANKYRIN REPEAT AND LEM DOMAIN-CONTAINING PROTEIN 2"/>
    <property type="match status" value="1"/>
</dbReference>
<dbReference type="Pfam" id="PF12796">
    <property type="entry name" value="Ank_2"/>
    <property type="match status" value="1"/>
</dbReference>
<dbReference type="SMART" id="SM00248">
    <property type="entry name" value="ANK"/>
    <property type="match status" value="2"/>
</dbReference>
<evidence type="ECO:0000313" key="9">
    <source>
        <dbReference type="EMBL" id="KOC66172.1"/>
    </source>
</evidence>
<evidence type="ECO:0000313" key="10">
    <source>
        <dbReference type="Proteomes" id="UP000053825"/>
    </source>
</evidence>
<name>A0A0L7R5L1_9HYME</name>
<feature type="repeat" description="ANK" evidence="7">
    <location>
        <begin position="219"/>
        <end position="241"/>
    </location>
</feature>
<evidence type="ECO:0000259" key="8">
    <source>
        <dbReference type="Pfam" id="PF24567"/>
    </source>
</evidence>
<dbReference type="InterPro" id="IPR056237">
    <property type="entry name" value="ANKLE2_3rd"/>
</dbReference>
<feature type="domain" description="ANKLE2 third alpha/beta" evidence="8">
    <location>
        <begin position="284"/>
        <end position="399"/>
    </location>
</feature>
<evidence type="ECO:0000256" key="5">
    <source>
        <dbReference type="ARBA" id="ARBA00023043"/>
    </source>
</evidence>
<dbReference type="EMBL" id="KQ414648">
    <property type="protein sequence ID" value="KOC66172.1"/>
    <property type="molecule type" value="Genomic_DNA"/>
</dbReference>
<evidence type="ECO:0000256" key="3">
    <source>
        <dbReference type="ARBA" id="ARBA00022618"/>
    </source>
</evidence>
<dbReference type="PANTHER" id="PTHR12349:SF4">
    <property type="entry name" value="ANKYRIN REPEAT AND LEM DOMAIN-CONTAINING PROTEIN 2"/>
    <property type="match status" value="1"/>
</dbReference>
<dbReference type="PROSITE" id="PS50088">
    <property type="entry name" value="ANK_REPEAT"/>
    <property type="match status" value="1"/>
</dbReference>
<organism evidence="9 10">
    <name type="scientific">Habropoda laboriosa</name>
    <dbReference type="NCBI Taxonomy" id="597456"/>
    <lineage>
        <taxon>Eukaryota</taxon>
        <taxon>Metazoa</taxon>
        <taxon>Ecdysozoa</taxon>
        <taxon>Arthropoda</taxon>
        <taxon>Hexapoda</taxon>
        <taxon>Insecta</taxon>
        <taxon>Pterygota</taxon>
        <taxon>Neoptera</taxon>
        <taxon>Endopterygota</taxon>
        <taxon>Hymenoptera</taxon>
        <taxon>Apocrita</taxon>
        <taxon>Aculeata</taxon>
        <taxon>Apoidea</taxon>
        <taxon>Anthophila</taxon>
        <taxon>Apidae</taxon>
        <taxon>Habropoda</taxon>
    </lineage>
</organism>
<comment type="similarity">
    <text evidence="2">Belongs to the ANKLE2 family.</text>
</comment>
<gene>
    <name evidence="9" type="ORF">WH47_07241</name>
</gene>
<keyword evidence="3" id="KW-0132">Cell division</keyword>
<keyword evidence="5 7" id="KW-0040">ANK repeat</keyword>
<reference evidence="9 10" key="1">
    <citation type="submission" date="2015-07" db="EMBL/GenBank/DDBJ databases">
        <title>The genome of Habropoda laboriosa.</title>
        <authorList>
            <person name="Pan H."/>
            <person name="Kapheim K."/>
        </authorList>
    </citation>
    <scope>NUCLEOTIDE SEQUENCE [LARGE SCALE GENOMIC DNA]</scope>
    <source>
        <strain evidence="9">0110345459</strain>
    </source>
</reference>
<protein>
    <submittedName>
        <fullName evidence="9">Ankyrin repeat and LEM domain-containing protein 2</fullName>
    </submittedName>
</protein>
<dbReference type="Pfam" id="PF24567">
    <property type="entry name" value="ANKLE2_3rd"/>
    <property type="match status" value="1"/>
</dbReference>
<dbReference type="STRING" id="597456.A0A0L7R5L1"/>
<dbReference type="Proteomes" id="UP000053825">
    <property type="component" value="Unassembled WGS sequence"/>
</dbReference>
<evidence type="ECO:0000256" key="4">
    <source>
        <dbReference type="ARBA" id="ARBA00022824"/>
    </source>
</evidence>
<dbReference type="Gene3D" id="1.25.40.20">
    <property type="entry name" value="Ankyrin repeat-containing domain"/>
    <property type="match status" value="1"/>
</dbReference>
<keyword evidence="6" id="KW-0131">Cell cycle</keyword>
<evidence type="ECO:0000256" key="7">
    <source>
        <dbReference type="PROSITE-ProRule" id="PRU00023"/>
    </source>
</evidence>
<evidence type="ECO:0000256" key="2">
    <source>
        <dbReference type="ARBA" id="ARBA00007597"/>
    </source>
</evidence>
<dbReference type="InterPro" id="IPR036770">
    <property type="entry name" value="Ankyrin_rpt-contain_sf"/>
</dbReference>
<evidence type="ECO:0000256" key="6">
    <source>
        <dbReference type="ARBA" id="ARBA00023306"/>
    </source>
</evidence>
<dbReference type="FunFam" id="1.25.40.20:FF:000072">
    <property type="entry name" value="Ankyrin repeat and LEM domain containing 2"/>
    <property type="match status" value="1"/>
</dbReference>
<dbReference type="OrthoDB" id="7446186at2759"/>
<sequence length="564" mass="65040">MGENEQTSQALHMPYGNSNTSNETIFHAVYIPEENIDSSSENTIKENIRVYQDKTEALKVIKEFKTGRLKSFKKQSEAEEYAKTGFEKTNYVNNTSIPATVPVVEEKSNNFKAPRSQELVCFRKLIKDGDLCAVKTTVWGNPRYLIGSGDTPAILQEGCRYNALHIAVRADRPDMCELLLNTVGNADFIKLLYGDEYRSYVDRAQIMLDLYLNTPDKGLNETPLHFAVKFGLKDVVRVLISYPCCIKTIPNKYKQLPIDIICSRTCQEDEKLKKEIRLLLEDQYYVPVLRSDDNSLQPMIGEPFSPTSPLSLVTDPISPRLEVRAFAGPMTKSRALEFRKKWKTPPRLRMTPIKRATDDECNMVDASNNLVLRLQDAEKGLERVGRNLAEEYQVSWKEYWPFLNDFADFRTTEGLMKLEKYLEHKFQDQLFHYYRQISNENMTNFTENSKTELPALDEIDYLCNMLQPCSLFISNNQDENNEDEVEFFTPPSSPHSTIDSSDDEMQSVPTQLDYAVYNAVSTSINSTTYPNIYHWQHNMQVAMQRDIHRTNNTQTIRRKLILTS</sequence>
<dbReference type="InterPro" id="IPR002110">
    <property type="entry name" value="Ankyrin_rpt"/>
</dbReference>
<keyword evidence="4" id="KW-0256">Endoplasmic reticulum</keyword>
<dbReference type="SUPFAM" id="SSF48403">
    <property type="entry name" value="Ankyrin repeat"/>
    <property type="match status" value="1"/>
</dbReference>
<dbReference type="AlphaFoldDB" id="A0A0L7R5L1"/>
<dbReference type="GO" id="GO:0005783">
    <property type="term" value="C:endoplasmic reticulum"/>
    <property type="evidence" value="ECO:0007669"/>
    <property type="project" value="UniProtKB-SubCell"/>
</dbReference>
<comment type="subcellular location">
    <subcellularLocation>
        <location evidence="1">Endoplasmic reticulum</location>
    </subcellularLocation>
</comment>
<keyword evidence="10" id="KW-1185">Reference proteome</keyword>
<dbReference type="GO" id="GO:0031468">
    <property type="term" value="P:nuclear membrane reassembly"/>
    <property type="evidence" value="ECO:0007669"/>
    <property type="project" value="UniProtKB-ARBA"/>
</dbReference>